<dbReference type="RefSeq" id="WP_304217577.1">
    <property type="nucleotide sequence ID" value="NZ_JBHUEK010000031.1"/>
</dbReference>
<evidence type="ECO:0000313" key="4">
    <source>
        <dbReference type="EMBL" id="MFD1781125.1"/>
    </source>
</evidence>
<evidence type="ECO:0000256" key="3">
    <source>
        <dbReference type="SAM" id="Phobius"/>
    </source>
</evidence>
<comment type="caution">
    <text evidence="4">The sequence shown here is derived from an EMBL/GenBank/DDBJ whole genome shotgun (WGS) entry which is preliminary data.</text>
</comment>
<gene>
    <name evidence="4" type="ORF">ACFSFW_20935</name>
</gene>
<feature type="compositionally biased region" description="Low complexity" evidence="2">
    <location>
        <begin position="169"/>
        <end position="179"/>
    </location>
</feature>
<name>A0ABW4MTC0_9BACI</name>
<feature type="transmembrane region" description="Helical" evidence="3">
    <location>
        <begin position="20"/>
        <end position="40"/>
    </location>
</feature>
<keyword evidence="1" id="KW-0175">Coiled coil</keyword>
<feature type="region of interest" description="Disordered" evidence="2">
    <location>
        <begin position="159"/>
        <end position="194"/>
    </location>
</feature>
<reference evidence="5" key="1">
    <citation type="journal article" date="2019" name="Int. J. Syst. Evol. Microbiol.">
        <title>The Global Catalogue of Microorganisms (GCM) 10K type strain sequencing project: providing services to taxonomists for standard genome sequencing and annotation.</title>
        <authorList>
            <consortium name="The Broad Institute Genomics Platform"/>
            <consortium name="The Broad Institute Genome Sequencing Center for Infectious Disease"/>
            <person name="Wu L."/>
            <person name="Ma J."/>
        </authorList>
    </citation>
    <scope>NUCLEOTIDE SEQUENCE [LARGE SCALE GENOMIC DNA]</scope>
    <source>
        <strain evidence="5">CCUG 15531</strain>
    </source>
</reference>
<evidence type="ECO:0000313" key="5">
    <source>
        <dbReference type="Proteomes" id="UP001597227"/>
    </source>
</evidence>
<dbReference type="Proteomes" id="UP001597227">
    <property type="component" value="Unassembled WGS sequence"/>
</dbReference>
<keyword evidence="5" id="KW-1185">Reference proteome</keyword>
<keyword evidence="3" id="KW-0812">Transmembrane</keyword>
<keyword evidence="3" id="KW-0472">Membrane</keyword>
<proteinExistence type="predicted"/>
<dbReference type="EMBL" id="JBHUEK010000031">
    <property type="protein sequence ID" value="MFD1781125.1"/>
    <property type="molecule type" value="Genomic_DNA"/>
</dbReference>
<evidence type="ECO:0000256" key="2">
    <source>
        <dbReference type="SAM" id="MobiDB-lite"/>
    </source>
</evidence>
<accession>A0ABW4MTC0</accession>
<feature type="coiled-coil region" evidence="1">
    <location>
        <begin position="40"/>
        <end position="67"/>
    </location>
</feature>
<keyword evidence="3" id="KW-1133">Transmembrane helix</keyword>
<organism evidence="4 5">
    <name type="scientific">Fredinandcohnia salidurans</name>
    <dbReference type="NCBI Taxonomy" id="2595041"/>
    <lineage>
        <taxon>Bacteria</taxon>
        <taxon>Bacillati</taxon>
        <taxon>Bacillota</taxon>
        <taxon>Bacilli</taxon>
        <taxon>Bacillales</taxon>
        <taxon>Bacillaceae</taxon>
        <taxon>Fredinandcohnia</taxon>
    </lineage>
</organism>
<sequence length="222" mass="25083">MLVDINLLPRKEFKNRAKLLLLLIILCVAIIGFLFIFLQYKKATSLEENLENQIATLQEKRAAEEQKYASADHSNNVINLERTVEWADGYFVVTVPILNHLTKLLPERGFVQNFSYTEDGIVSLEVQFDTNTENAHYLALLTESPFIDSARLLTVSTTPITEEDGDTANNNDQLNNNGNEAEDAPSGHAVETDENSDILPRYFAQYEIIFEKSAIRSLQEGN</sequence>
<evidence type="ECO:0000256" key="1">
    <source>
        <dbReference type="SAM" id="Coils"/>
    </source>
</evidence>
<protein>
    <submittedName>
        <fullName evidence="4">PilN domain-containing protein</fullName>
    </submittedName>
</protein>